<keyword evidence="3" id="KW-0813">Transport</keyword>
<sequence length="321" mass="35356">MKKHKWQVSLLFIALLAWLGIAFYGYRQTDTSSSALTTVTIGYQKADPVDIARQRGQLVKKMQAKGYKVVFKEFSDGTALLTALQAGDIDYARVGDTPPVTAQANGIKLVYVAAGAAKPNGSEILVGQDLGIKRLADLKGKRIAYAKGTSAQFFIIQALKKAGLTTSDVTLVNMDQAAASVAFAKGKVDAWVTWDPYTATAEVEQQAKVLVNGTGLVKDRDFMLSTRSYAKTHTTVTNYLTTYINDDMQWATKHQNKLIAMLSETLHLSKTIIKKQVQRRTYTMGKVTTTMIKEQQKIADVFYNAGLIDKKIKVKDALVDQ</sequence>
<dbReference type="NCBIfam" id="TIGR01728">
    <property type="entry name" value="SsuA_fam"/>
    <property type="match status" value="1"/>
</dbReference>
<dbReference type="Proteomes" id="UP000051181">
    <property type="component" value="Unassembled WGS sequence"/>
</dbReference>
<dbReference type="Gene3D" id="3.40.190.10">
    <property type="entry name" value="Periplasmic binding protein-like II"/>
    <property type="match status" value="2"/>
</dbReference>
<dbReference type="InterPro" id="IPR015168">
    <property type="entry name" value="SsuA/THI5"/>
</dbReference>
<feature type="domain" description="Solute-binding protein family 3/N-terminal" evidence="7">
    <location>
        <begin position="38"/>
        <end position="254"/>
    </location>
</feature>
<dbReference type="eggNOG" id="COG0715">
    <property type="taxonomic scope" value="Bacteria"/>
</dbReference>
<dbReference type="GeneID" id="65917764"/>
<dbReference type="InterPro" id="IPR001638">
    <property type="entry name" value="Solute-binding_3/MltF_N"/>
</dbReference>
<evidence type="ECO:0000256" key="4">
    <source>
        <dbReference type="ARBA" id="ARBA00022729"/>
    </source>
</evidence>
<dbReference type="SUPFAM" id="SSF53850">
    <property type="entry name" value="Periplasmic binding protein-like II"/>
    <property type="match status" value="1"/>
</dbReference>
<keyword evidence="4" id="KW-0732">Signal</keyword>
<comment type="caution">
    <text evidence="8">The sequence shown here is derived from an EMBL/GenBank/DDBJ whole genome shotgun (WGS) entry which is preliminary data.</text>
</comment>
<protein>
    <recommendedName>
        <fullName evidence="6">Putative aliphatic sulfonates-binding protein</fullName>
    </recommendedName>
</protein>
<comment type="subcellular location">
    <subcellularLocation>
        <location evidence="1">Periplasm</location>
    </subcellularLocation>
</comment>
<dbReference type="PATRIC" id="fig|913848.6.peg.2546"/>
<dbReference type="GO" id="GO:0016020">
    <property type="term" value="C:membrane"/>
    <property type="evidence" value="ECO:0007669"/>
    <property type="project" value="InterPro"/>
</dbReference>
<comment type="similarity">
    <text evidence="2">Belongs to the bacterial solute-binding protein SsuA/TauA family.</text>
</comment>
<evidence type="ECO:0000313" key="9">
    <source>
        <dbReference type="Proteomes" id="UP000051181"/>
    </source>
</evidence>
<evidence type="ECO:0000256" key="1">
    <source>
        <dbReference type="ARBA" id="ARBA00004418"/>
    </source>
</evidence>
<evidence type="ECO:0000259" key="7">
    <source>
        <dbReference type="SMART" id="SM00062"/>
    </source>
</evidence>
<organism evidence="8 9">
    <name type="scientific">Loigolactobacillus coryniformis subsp. coryniformis KCTC 3167 = DSM 20001</name>
    <dbReference type="NCBI Taxonomy" id="913848"/>
    <lineage>
        <taxon>Bacteria</taxon>
        <taxon>Bacillati</taxon>
        <taxon>Bacillota</taxon>
        <taxon>Bacilli</taxon>
        <taxon>Lactobacillales</taxon>
        <taxon>Lactobacillaceae</taxon>
        <taxon>Loigolactobacillus</taxon>
    </lineage>
</organism>
<evidence type="ECO:0000256" key="3">
    <source>
        <dbReference type="ARBA" id="ARBA00022448"/>
    </source>
</evidence>
<comment type="function">
    <text evidence="5">Part of a binding-protein-dependent transport system for aliphatic sulfonates. Putative binding protein.</text>
</comment>
<dbReference type="FunFam" id="3.40.190.10:FF:000050">
    <property type="entry name" value="Sulfonate ABC transporter substrate-binding protein"/>
    <property type="match status" value="1"/>
</dbReference>
<gene>
    <name evidence="8" type="ORF">FD22_GL002496</name>
</gene>
<reference evidence="8 9" key="1">
    <citation type="journal article" date="2015" name="Genome Announc.">
        <title>Expanding the biotechnology potential of lactobacilli through comparative genomics of 213 strains and associated genera.</title>
        <authorList>
            <person name="Sun Z."/>
            <person name="Harris H.M."/>
            <person name="McCann A."/>
            <person name="Guo C."/>
            <person name="Argimon S."/>
            <person name="Zhang W."/>
            <person name="Yang X."/>
            <person name="Jeffery I.B."/>
            <person name="Cooney J.C."/>
            <person name="Kagawa T.F."/>
            <person name="Liu W."/>
            <person name="Song Y."/>
            <person name="Salvetti E."/>
            <person name="Wrobel A."/>
            <person name="Rasinkangas P."/>
            <person name="Parkhill J."/>
            <person name="Rea M.C."/>
            <person name="O'Sullivan O."/>
            <person name="Ritari J."/>
            <person name="Douillard F.P."/>
            <person name="Paul Ross R."/>
            <person name="Yang R."/>
            <person name="Briner A.E."/>
            <person name="Felis G.E."/>
            <person name="de Vos W.M."/>
            <person name="Barrangou R."/>
            <person name="Klaenhammer T.R."/>
            <person name="Caufield P.W."/>
            <person name="Cui Y."/>
            <person name="Zhang H."/>
            <person name="O'Toole P.W."/>
        </authorList>
    </citation>
    <scope>NUCLEOTIDE SEQUENCE [LARGE SCALE GENOMIC DNA]</scope>
    <source>
        <strain evidence="8 9">DSM 20001</strain>
    </source>
</reference>
<dbReference type="EMBL" id="AZCN01000009">
    <property type="protein sequence ID" value="KRK18725.1"/>
    <property type="molecule type" value="Genomic_DNA"/>
</dbReference>
<proteinExistence type="inferred from homology"/>
<dbReference type="GO" id="GO:0042597">
    <property type="term" value="C:periplasmic space"/>
    <property type="evidence" value="ECO:0007669"/>
    <property type="project" value="UniProtKB-SubCell"/>
</dbReference>
<dbReference type="SMART" id="SM00062">
    <property type="entry name" value="PBPb"/>
    <property type="match status" value="1"/>
</dbReference>
<evidence type="ECO:0000256" key="2">
    <source>
        <dbReference type="ARBA" id="ARBA00010742"/>
    </source>
</evidence>
<dbReference type="Pfam" id="PF09084">
    <property type="entry name" value="NMT1"/>
    <property type="match status" value="1"/>
</dbReference>
<dbReference type="PANTHER" id="PTHR30024:SF42">
    <property type="entry name" value="ALIPHATIC SULFONATES-BINDING PROTEIN-RELATED"/>
    <property type="match status" value="1"/>
</dbReference>
<evidence type="ECO:0000256" key="5">
    <source>
        <dbReference type="ARBA" id="ARBA00055538"/>
    </source>
</evidence>
<accession>A0A0R1FAN3</accession>
<dbReference type="PANTHER" id="PTHR30024">
    <property type="entry name" value="ALIPHATIC SULFONATES-BINDING PROTEIN-RELATED"/>
    <property type="match status" value="1"/>
</dbReference>
<dbReference type="AlphaFoldDB" id="A0A0R1FAN3"/>
<dbReference type="RefSeq" id="WP_010009007.1">
    <property type="nucleotide sequence ID" value="NZ_AZCN01000009.1"/>
</dbReference>
<name>A0A0R1FAN3_9LACO</name>
<evidence type="ECO:0000313" key="8">
    <source>
        <dbReference type="EMBL" id="KRK18725.1"/>
    </source>
</evidence>
<dbReference type="GO" id="GO:0042626">
    <property type="term" value="F:ATPase-coupled transmembrane transporter activity"/>
    <property type="evidence" value="ECO:0007669"/>
    <property type="project" value="InterPro"/>
</dbReference>
<dbReference type="InterPro" id="IPR010067">
    <property type="entry name" value="ABC_SsuA_sub-bd"/>
</dbReference>
<evidence type="ECO:0000256" key="6">
    <source>
        <dbReference type="ARBA" id="ARBA00070228"/>
    </source>
</evidence>